<dbReference type="Proteomes" id="UP000326759">
    <property type="component" value="Unassembled WGS sequence"/>
</dbReference>
<protein>
    <submittedName>
        <fullName evidence="1">Uncharacterized protein</fullName>
    </submittedName>
</protein>
<evidence type="ECO:0000313" key="1">
    <source>
        <dbReference type="EMBL" id="KAB7502573.1"/>
    </source>
</evidence>
<dbReference type="EMBL" id="SEYY01007211">
    <property type="protein sequence ID" value="KAB7502573.1"/>
    <property type="molecule type" value="Genomic_DNA"/>
</dbReference>
<reference evidence="1 2" key="1">
    <citation type="journal article" date="2019" name="PLoS Biol.">
        <title>Sex chromosomes control vertical transmission of feminizing Wolbachia symbionts in an isopod.</title>
        <authorList>
            <person name="Becking T."/>
            <person name="Chebbi M.A."/>
            <person name="Giraud I."/>
            <person name="Moumen B."/>
            <person name="Laverre T."/>
            <person name="Caubet Y."/>
            <person name="Peccoud J."/>
            <person name="Gilbert C."/>
            <person name="Cordaux R."/>
        </authorList>
    </citation>
    <scope>NUCLEOTIDE SEQUENCE [LARGE SCALE GENOMIC DNA]</scope>
    <source>
        <strain evidence="1">ANa2</strain>
        <tissue evidence="1">Whole body excluding digestive tract and cuticle</tissue>
    </source>
</reference>
<dbReference type="OrthoDB" id="10408175at2759"/>
<sequence length="130" mass="15379">MNCHQLLRKLPFIEIPMMKESKRKQAAKLEKKRKLAKKREKVVSELPIPENLNRLNSCTYNEIDTSIVSLRTFKKVQEETGKYDVNVFAKKMLRVLKKEHPSWNDGARYEVIGKEWKSAAKFQMQRMRGL</sequence>
<proteinExistence type="predicted"/>
<comment type="caution">
    <text evidence="1">The sequence shown here is derived from an EMBL/GenBank/DDBJ whole genome shotgun (WGS) entry which is preliminary data.</text>
</comment>
<organism evidence="1 2">
    <name type="scientific">Armadillidium nasatum</name>
    <dbReference type="NCBI Taxonomy" id="96803"/>
    <lineage>
        <taxon>Eukaryota</taxon>
        <taxon>Metazoa</taxon>
        <taxon>Ecdysozoa</taxon>
        <taxon>Arthropoda</taxon>
        <taxon>Crustacea</taxon>
        <taxon>Multicrustacea</taxon>
        <taxon>Malacostraca</taxon>
        <taxon>Eumalacostraca</taxon>
        <taxon>Peracarida</taxon>
        <taxon>Isopoda</taxon>
        <taxon>Oniscidea</taxon>
        <taxon>Crinocheta</taxon>
        <taxon>Armadillidiidae</taxon>
        <taxon>Armadillidium</taxon>
    </lineage>
</organism>
<keyword evidence="2" id="KW-1185">Reference proteome</keyword>
<evidence type="ECO:0000313" key="2">
    <source>
        <dbReference type="Proteomes" id="UP000326759"/>
    </source>
</evidence>
<name>A0A5N5T7D6_9CRUS</name>
<accession>A0A5N5T7D6</accession>
<gene>
    <name evidence="1" type="ORF">Anas_11952</name>
</gene>
<dbReference type="AlphaFoldDB" id="A0A5N5T7D6"/>